<feature type="domain" description="Carrier" evidence="5">
    <location>
        <begin position="514"/>
        <end position="597"/>
    </location>
</feature>
<keyword evidence="2" id="KW-0596">Phosphopantetheine</keyword>
<feature type="region of interest" description="Disordered" evidence="4">
    <location>
        <begin position="603"/>
        <end position="624"/>
    </location>
</feature>
<comment type="cofactor">
    <cofactor evidence="1">
        <name>pantetheine 4'-phosphate</name>
        <dbReference type="ChEBI" id="CHEBI:47942"/>
    </cofactor>
</comment>
<dbReference type="PANTHER" id="PTHR45527">
    <property type="entry name" value="NONRIBOSOMAL PEPTIDE SYNTHETASE"/>
    <property type="match status" value="1"/>
</dbReference>
<sequence>MTTVTDLLDLRFAAMNGDDTAVICAGEELSWHALDDWSRAVARHLTAHGAGPGTLVPVLTARGGALIAGWLGALRAGAAFVPLAMDTPAARIAFVLRETGAATVLVDEAGADLLRGLDMDAKPVDLAELRELGEAAGPPTALRPGPEDPAVVIFTSGTTGRPKGVLVPHRGLLNTALWWAADCGLGTADRLLVTAGTAFDPAAFNVVEGLLAGARLILADDVERRDPAALLRLVHGPDGATVAGSVTPSLLHAMLSAEPDAGPGGCALRVVYSGGEALPRALAADCARRWGAEVRNVYGPAEASCNSTCHVVDPGDARAPAIGRPLPNTRAYVLGPHGEELPASVPGELYVAGAGVALGYLGMPDRTAAAFLPDPYADVPGALMYRTGDRVLVRADGELEYLGRIDDQVKILGNRIEPDEVRALIEENPAVAAAAVHATGSPKRLVAYVELAPDAAPTHEDIVRPLLNWLPAAVLPAEVHAVPALPRTANDKVDFAALAELRDRPLPHGEDRPVPLTDGQRKVARLMATVLAEAGPGRGDGGDLAPDSDFFTLGGHSLLAVRMLAAAEREWGTAVPLRAFLADPTVAGLARALAAAADAGTAEAARTADGDGPRPDGGPHPATPVQQRLWLMDRLPAVRAAYLAPGVVEIDGPVDRALLRDAFAAVLARHPALRSRFTLDTKARRVQYRTDGSPPEVTLLDAAAWTREELDAHLARECWAPVDLARQAPARGEVIALAGDRTVLLYAVHHIVSDGWSLDLVMEELADGYRELSAGRPFDPPPATHPASLPAPAVPDGTLDALLAELRGAPTDIALPYDRPRQRTQSIEAATTRELRLPAGDSARLREIAAELGCTTFMTAAALLAAVLARRSAQRDFLFAFPWAGRDSAGAAGTVGMFVNTLLLRADLTGRPSWRTLVTRVKGSALTAYRHADAPFDALAAALHPERDLGRPPVTPVYLSATDTPATPPALGPGITTRYRMPPALKLKYELELTVTGGADRLGLHLTYATALFDATTADALLGDLAAAAADLTTDLETPVLTDATPGTADVTAPADPAALTEAIAAAWRDVLDVPTVSYDVNFFDAGGDSLLLIVLLDQLSALTDRELDAADLFQHSTVHAQAALLAGADGADGTEGSARETTGARSGGAAAGRARLLGRRGAGSAGSAEPAA</sequence>
<dbReference type="Pfam" id="PF13193">
    <property type="entry name" value="AMP-binding_C"/>
    <property type="match status" value="1"/>
</dbReference>
<name>A0ABW1MHA7_9ACTN</name>
<keyword evidence="3" id="KW-0597">Phosphoprotein</keyword>
<dbReference type="PROSITE" id="PS50075">
    <property type="entry name" value="CARRIER"/>
    <property type="match status" value="2"/>
</dbReference>
<keyword evidence="7" id="KW-1185">Reference proteome</keyword>
<gene>
    <name evidence="6" type="ORF">ACFP4F_11640</name>
</gene>
<dbReference type="InterPro" id="IPR025110">
    <property type="entry name" value="AMP-bd_C"/>
</dbReference>
<dbReference type="CDD" id="cd05930">
    <property type="entry name" value="A_NRPS"/>
    <property type="match status" value="1"/>
</dbReference>
<evidence type="ECO:0000259" key="5">
    <source>
        <dbReference type="PROSITE" id="PS50075"/>
    </source>
</evidence>
<dbReference type="Gene3D" id="3.30.559.10">
    <property type="entry name" value="Chloramphenicol acetyltransferase-like domain"/>
    <property type="match status" value="1"/>
</dbReference>
<feature type="domain" description="Carrier" evidence="5">
    <location>
        <begin position="1055"/>
        <end position="1130"/>
    </location>
</feature>
<dbReference type="SUPFAM" id="SSF52777">
    <property type="entry name" value="CoA-dependent acyltransferases"/>
    <property type="match status" value="2"/>
</dbReference>
<dbReference type="InterPro" id="IPR006162">
    <property type="entry name" value="Ppantetheine_attach_site"/>
</dbReference>
<evidence type="ECO:0000256" key="4">
    <source>
        <dbReference type="SAM" id="MobiDB-lite"/>
    </source>
</evidence>
<evidence type="ECO:0000256" key="1">
    <source>
        <dbReference type="ARBA" id="ARBA00001957"/>
    </source>
</evidence>
<dbReference type="SUPFAM" id="SSF47336">
    <property type="entry name" value="ACP-like"/>
    <property type="match status" value="2"/>
</dbReference>
<reference evidence="7" key="1">
    <citation type="journal article" date="2019" name="Int. J. Syst. Evol. Microbiol.">
        <title>The Global Catalogue of Microorganisms (GCM) 10K type strain sequencing project: providing services to taxonomists for standard genome sequencing and annotation.</title>
        <authorList>
            <consortium name="The Broad Institute Genomics Platform"/>
            <consortium name="The Broad Institute Genome Sequencing Center for Infectious Disease"/>
            <person name="Wu L."/>
            <person name="Ma J."/>
        </authorList>
    </citation>
    <scope>NUCLEOTIDE SEQUENCE [LARGE SCALE GENOMIC DNA]</scope>
    <source>
        <strain evidence="7">CGMCC 1.15180</strain>
    </source>
</reference>
<dbReference type="InterPro" id="IPR042099">
    <property type="entry name" value="ANL_N_sf"/>
</dbReference>
<dbReference type="PANTHER" id="PTHR45527:SF1">
    <property type="entry name" value="FATTY ACID SYNTHASE"/>
    <property type="match status" value="1"/>
</dbReference>
<dbReference type="InterPro" id="IPR045851">
    <property type="entry name" value="AMP-bd_C_sf"/>
</dbReference>
<protein>
    <submittedName>
        <fullName evidence="6">Non-ribosomal peptide synthetase</fullName>
    </submittedName>
</protein>
<dbReference type="RefSeq" id="WP_051861543.1">
    <property type="nucleotide sequence ID" value="NZ_JBHSPX010000004.1"/>
</dbReference>
<evidence type="ECO:0000313" key="6">
    <source>
        <dbReference type="EMBL" id="MFC6063204.1"/>
    </source>
</evidence>
<dbReference type="SMART" id="SM00823">
    <property type="entry name" value="PKS_PP"/>
    <property type="match status" value="2"/>
</dbReference>
<dbReference type="EMBL" id="JBHSPX010000004">
    <property type="protein sequence ID" value="MFC6063204.1"/>
    <property type="molecule type" value="Genomic_DNA"/>
</dbReference>
<dbReference type="InterPro" id="IPR020845">
    <property type="entry name" value="AMP-binding_CS"/>
</dbReference>
<comment type="caution">
    <text evidence="6">The sequence shown here is derived from an EMBL/GenBank/DDBJ whole genome shotgun (WGS) entry which is preliminary data.</text>
</comment>
<feature type="region of interest" description="Disordered" evidence="4">
    <location>
        <begin position="1130"/>
        <end position="1152"/>
    </location>
</feature>
<dbReference type="Pfam" id="PF00668">
    <property type="entry name" value="Condensation"/>
    <property type="match status" value="2"/>
</dbReference>
<organism evidence="6 7">
    <name type="scientific">Streptomyces ochraceiscleroticus</name>
    <dbReference type="NCBI Taxonomy" id="47761"/>
    <lineage>
        <taxon>Bacteria</taxon>
        <taxon>Bacillati</taxon>
        <taxon>Actinomycetota</taxon>
        <taxon>Actinomycetes</taxon>
        <taxon>Kitasatosporales</taxon>
        <taxon>Streptomycetaceae</taxon>
        <taxon>Streptomyces</taxon>
    </lineage>
</organism>
<dbReference type="Gene3D" id="1.10.1200.10">
    <property type="entry name" value="ACP-like"/>
    <property type="match status" value="2"/>
</dbReference>
<dbReference type="InterPro" id="IPR010071">
    <property type="entry name" value="AA_adenyl_dom"/>
</dbReference>
<dbReference type="InterPro" id="IPR023213">
    <property type="entry name" value="CAT-like_dom_sf"/>
</dbReference>
<proteinExistence type="predicted"/>
<dbReference type="Gene3D" id="3.30.559.30">
    <property type="entry name" value="Nonribosomal peptide synthetase, condensation domain"/>
    <property type="match status" value="1"/>
</dbReference>
<dbReference type="InterPro" id="IPR020806">
    <property type="entry name" value="PKS_PP-bd"/>
</dbReference>
<dbReference type="Proteomes" id="UP001596139">
    <property type="component" value="Unassembled WGS sequence"/>
</dbReference>
<dbReference type="Pfam" id="PF00550">
    <property type="entry name" value="PP-binding"/>
    <property type="match status" value="2"/>
</dbReference>
<dbReference type="InterPro" id="IPR009081">
    <property type="entry name" value="PP-bd_ACP"/>
</dbReference>
<dbReference type="InterPro" id="IPR000873">
    <property type="entry name" value="AMP-dep_synth/lig_dom"/>
</dbReference>
<dbReference type="PROSITE" id="PS00012">
    <property type="entry name" value="PHOSPHOPANTETHEINE"/>
    <property type="match status" value="1"/>
</dbReference>
<dbReference type="Gene3D" id="3.30.300.30">
    <property type="match status" value="1"/>
</dbReference>
<dbReference type="PROSITE" id="PS00455">
    <property type="entry name" value="AMP_BINDING"/>
    <property type="match status" value="1"/>
</dbReference>
<dbReference type="Gene3D" id="3.40.50.12780">
    <property type="entry name" value="N-terminal domain of ligase-like"/>
    <property type="match status" value="1"/>
</dbReference>
<evidence type="ECO:0000256" key="2">
    <source>
        <dbReference type="ARBA" id="ARBA00022450"/>
    </source>
</evidence>
<dbReference type="NCBIfam" id="TIGR01733">
    <property type="entry name" value="AA-adenyl-dom"/>
    <property type="match status" value="1"/>
</dbReference>
<dbReference type="SUPFAM" id="SSF56801">
    <property type="entry name" value="Acetyl-CoA synthetase-like"/>
    <property type="match status" value="1"/>
</dbReference>
<accession>A0ABW1MHA7</accession>
<evidence type="ECO:0000313" key="7">
    <source>
        <dbReference type="Proteomes" id="UP001596139"/>
    </source>
</evidence>
<dbReference type="Pfam" id="PF00501">
    <property type="entry name" value="AMP-binding"/>
    <property type="match status" value="1"/>
</dbReference>
<evidence type="ECO:0000256" key="3">
    <source>
        <dbReference type="ARBA" id="ARBA00022553"/>
    </source>
</evidence>
<dbReference type="InterPro" id="IPR036736">
    <property type="entry name" value="ACP-like_sf"/>
</dbReference>
<dbReference type="InterPro" id="IPR001242">
    <property type="entry name" value="Condensation_dom"/>
</dbReference>